<feature type="domain" description="CNH" evidence="1">
    <location>
        <begin position="15"/>
        <end position="291"/>
    </location>
</feature>
<dbReference type="PANTHER" id="PTHR12894">
    <property type="entry name" value="CNH DOMAIN CONTAINING"/>
    <property type="match status" value="1"/>
</dbReference>
<dbReference type="PANTHER" id="PTHR12894:SF49">
    <property type="entry name" value="VAM6_VPS39-LIKE PROTEIN"/>
    <property type="match status" value="1"/>
</dbReference>
<protein>
    <submittedName>
        <fullName evidence="2">CNH domain-containing protein</fullName>
    </submittedName>
</protein>
<evidence type="ECO:0000313" key="3">
    <source>
        <dbReference type="Proteomes" id="UP001331761"/>
    </source>
</evidence>
<dbReference type="GO" id="GO:0005737">
    <property type="term" value="C:cytoplasm"/>
    <property type="evidence" value="ECO:0007669"/>
    <property type="project" value="TreeGrafter"/>
</dbReference>
<dbReference type="GO" id="GO:0006914">
    <property type="term" value="P:autophagy"/>
    <property type="evidence" value="ECO:0007669"/>
    <property type="project" value="TreeGrafter"/>
</dbReference>
<name>A0AAN8FIR3_TRICO</name>
<dbReference type="AlphaFoldDB" id="A0AAN8FIR3"/>
<reference evidence="2 3" key="1">
    <citation type="submission" date="2019-10" db="EMBL/GenBank/DDBJ databases">
        <title>Assembly and Annotation for the nematode Trichostrongylus colubriformis.</title>
        <authorList>
            <person name="Martin J."/>
        </authorList>
    </citation>
    <scope>NUCLEOTIDE SEQUENCE [LARGE SCALE GENOMIC DNA]</scope>
    <source>
        <strain evidence="2">G859</strain>
        <tissue evidence="2">Whole worm</tissue>
    </source>
</reference>
<accession>A0AAN8FIR3</accession>
<sequence length="291" mass="32775">MYEAYTPNEVAVKLPLEITSLTCQKSCGSVYAGSKVGQLFVYTPKRTNRRGFDLDTLCKQFERKAVLDLSICEEQDLVFCVSDGQIAAHYLKDRHFPVVSILHKIKPVNGFTTFIPEDSESLYIFVSSKKRLFLFKWFEKDFQDVRFDYNQSFTDKPNTMIVVGSTLLLSCGRDYILVKLTKTSSEEGELWTGDCRRLFDVSDNPAILIMPDRDLLGFSHGDTLILTNLEGQKTPLADVRFSEVPCDIVYDAPYVIGLLPKGRVEVRSLNPPLLIQSMALSKASLLCVGSP</sequence>
<dbReference type="GO" id="GO:0034058">
    <property type="term" value="P:endosomal vesicle fusion"/>
    <property type="evidence" value="ECO:0007669"/>
    <property type="project" value="TreeGrafter"/>
</dbReference>
<dbReference type="Proteomes" id="UP001331761">
    <property type="component" value="Unassembled WGS sequence"/>
</dbReference>
<organism evidence="2 3">
    <name type="scientific">Trichostrongylus colubriformis</name>
    <name type="common">Black scour worm</name>
    <dbReference type="NCBI Taxonomy" id="6319"/>
    <lineage>
        <taxon>Eukaryota</taxon>
        <taxon>Metazoa</taxon>
        <taxon>Ecdysozoa</taxon>
        <taxon>Nematoda</taxon>
        <taxon>Chromadorea</taxon>
        <taxon>Rhabditida</taxon>
        <taxon>Rhabditina</taxon>
        <taxon>Rhabditomorpha</taxon>
        <taxon>Strongyloidea</taxon>
        <taxon>Trichostrongylidae</taxon>
        <taxon>Trichostrongylus</taxon>
    </lineage>
</organism>
<evidence type="ECO:0000313" key="2">
    <source>
        <dbReference type="EMBL" id="KAK5970420.1"/>
    </source>
</evidence>
<dbReference type="PROSITE" id="PS50219">
    <property type="entry name" value="CNH"/>
    <property type="match status" value="1"/>
</dbReference>
<dbReference type="EMBL" id="WIXE01019010">
    <property type="protein sequence ID" value="KAK5970420.1"/>
    <property type="molecule type" value="Genomic_DNA"/>
</dbReference>
<evidence type="ECO:0000259" key="1">
    <source>
        <dbReference type="PROSITE" id="PS50219"/>
    </source>
</evidence>
<comment type="caution">
    <text evidence="2">The sequence shown here is derived from an EMBL/GenBank/DDBJ whole genome shotgun (WGS) entry which is preliminary data.</text>
</comment>
<dbReference type="Pfam" id="PF00780">
    <property type="entry name" value="CNH"/>
    <property type="match status" value="1"/>
</dbReference>
<gene>
    <name evidence="2" type="ORF">GCK32_014532</name>
</gene>
<dbReference type="InterPro" id="IPR001180">
    <property type="entry name" value="CNH_dom"/>
</dbReference>
<proteinExistence type="predicted"/>
<dbReference type="GO" id="GO:0016020">
    <property type="term" value="C:membrane"/>
    <property type="evidence" value="ECO:0007669"/>
    <property type="project" value="TreeGrafter"/>
</dbReference>
<dbReference type="InterPro" id="IPR032914">
    <property type="entry name" value="Vam6/VPS39/TRAP1"/>
</dbReference>
<keyword evidence="3" id="KW-1185">Reference proteome</keyword>